<evidence type="ECO:0000313" key="3">
    <source>
        <dbReference type="Proteomes" id="UP000314294"/>
    </source>
</evidence>
<keyword evidence="3" id="KW-1185">Reference proteome</keyword>
<comment type="caution">
    <text evidence="2">The sequence shown here is derived from an EMBL/GenBank/DDBJ whole genome shotgun (WGS) entry which is preliminary data.</text>
</comment>
<feature type="region of interest" description="Disordered" evidence="1">
    <location>
        <begin position="88"/>
        <end position="111"/>
    </location>
</feature>
<gene>
    <name evidence="2" type="ORF">EYF80_024945</name>
</gene>
<sequence>MCTYHRKVGFGLSVFQEETLDRGLIHKEGQEKESPAVMWWCERDRTPPSSSASPMTYNLLKTQEQSPPKCDDSTLCLTTARSSRPVATSRLKESQAVARDQPKDTSTWARFSGDTTRWNSSMASPQRCVAAMLAILTFAIVAEETAVAGLQAVLAIEVYQGDQRVHSPGNVAIHGDLSI</sequence>
<proteinExistence type="predicted"/>
<organism evidence="2 3">
    <name type="scientific">Liparis tanakae</name>
    <name type="common">Tanaka's snailfish</name>
    <dbReference type="NCBI Taxonomy" id="230148"/>
    <lineage>
        <taxon>Eukaryota</taxon>
        <taxon>Metazoa</taxon>
        <taxon>Chordata</taxon>
        <taxon>Craniata</taxon>
        <taxon>Vertebrata</taxon>
        <taxon>Euteleostomi</taxon>
        <taxon>Actinopterygii</taxon>
        <taxon>Neopterygii</taxon>
        <taxon>Teleostei</taxon>
        <taxon>Neoteleostei</taxon>
        <taxon>Acanthomorphata</taxon>
        <taxon>Eupercaria</taxon>
        <taxon>Perciformes</taxon>
        <taxon>Cottioidei</taxon>
        <taxon>Cottales</taxon>
        <taxon>Liparidae</taxon>
        <taxon>Liparis</taxon>
    </lineage>
</organism>
<evidence type="ECO:0000256" key="1">
    <source>
        <dbReference type="SAM" id="MobiDB-lite"/>
    </source>
</evidence>
<accession>A0A4Z2HIU3</accession>
<reference evidence="2 3" key="1">
    <citation type="submission" date="2019-03" db="EMBL/GenBank/DDBJ databases">
        <title>First draft genome of Liparis tanakae, snailfish: a comprehensive survey of snailfish specific genes.</title>
        <authorList>
            <person name="Kim W."/>
            <person name="Song I."/>
            <person name="Jeong J.-H."/>
            <person name="Kim D."/>
            <person name="Kim S."/>
            <person name="Ryu S."/>
            <person name="Song J.Y."/>
            <person name="Lee S.K."/>
        </authorList>
    </citation>
    <scope>NUCLEOTIDE SEQUENCE [LARGE SCALE GENOMIC DNA]</scope>
    <source>
        <tissue evidence="2">Muscle</tissue>
    </source>
</reference>
<protein>
    <submittedName>
        <fullName evidence="2">Uncharacterized protein</fullName>
    </submittedName>
</protein>
<evidence type="ECO:0000313" key="2">
    <source>
        <dbReference type="EMBL" id="TNN64854.1"/>
    </source>
</evidence>
<dbReference type="Proteomes" id="UP000314294">
    <property type="component" value="Unassembled WGS sequence"/>
</dbReference>
<dbReference type="AlphaFoldDB" id="A0A4Z2HIU3"/>
<dbReference type="EMBL" id="SRLO01000245">
    <property type="protein sequence ID" value="TNN64854.1"/>
    <property type="molecule type" value="Genomic_DNA"/>
</dbReference>
<name>A0A4Z2HIU3_9TELE</name>